<dbReference type="InterPro" id="IPR013784">
    <property type="entry name" value="Carb-bd-like_fold"/>
</dbReference>
<sequence length="564" mass="64749">MGYPIGGPKDEESPVVEKTSPSNFSTEVKGGKVNIYFNEFVQLKDINEKFVVSPPLDRKPTVNLRGKSIYVDMGDSLKAHTTYTLDFADGIADNNEGNPLGNFKYVFSTGKELDSLSIQGHAVNAFTNLPIEKVQIYAYSNHQDSVPLTTIPDYVAQTDTAGHFNLSNLKAGTYKLFALVDGNRDYKYNGPGEIIGFLDTLLTPAAQTFQKLDSITPDSSALRTYTAFSPADLHINLFEEENPLLYLTKFNRSRREKLDFEFSYKRTDYLKIDILDIEDDASSFLIESNSTRDTLSYWFVDSNIYKRDTLIAVLNYLKTDSTKQLVSFSDTLKLNFKDPKKAKQTKKQTEKAKIKKPVFEFKSNLKSIHDLNKSVEFEFNEPLSSFILDSIHLVKMVDTLEVAVPFNFVKDSALLRTYHMNVKWESETNYRLDIDSATFENIYALKSDAFTKKFKTKELEFYGKILLKVEHVHQPVIVQIIENNKNESLVQSKKIYADGLLTFDYLEPKTYIIKIIEDWNDNGKWDTGNYNLKLQPETVHYFRKEIKVRSNWDVEENVVISHEH</sequence>
<organism evidence="4 5">
    <name type="scientific">Ancylomarina euxinus</name>
    <dbReference type="NCBI Taxonomy" id="2283627"/>
    <lineage>
        <taxon>Bacteria</taxon>
        <taxon>Pseudomonadati</taxon>
        <taxon>Bacteroidota</taxon>
        <taxon>Bacteroidia</taxon>
        <taxon>Marinilabiliales</taxon>
        <taxon>Marinifilaceae</taxon>
        <taxon>Ancylomarina</taxon>
    </lineage>
</organism>
<evidence type="ECO:0000313" key="5">
    <source>
        <dbReference type="Proteomes" id="UP000285794"/>
    </source>
</evidence>
<dbReference type="Pfam" id="PF13205">
    <property type="entry name" value="Big_5"/>
    <property type="match status" value="1"/>
</dbReference>
<feature type="domain" description="SbsA Ig-like" evidence="3">
    <location>
        <begin position="10"/>
        <end position="109"/>
    </location>
</feature>
<evidence type="ECO:0000256" key="2">
    <source>
        <dbReference type="SAM" id="MobiDB-lite"/>
    </source>
</evidence>
<evidence type="ECO:0000256" key="1">
    <source>
        <dbReference type="ARBA" id="ARBA00022729"/>
    </source>
</evidence>
<accession>A0A425XZL4</accession>
<protein>
    <recommendedName>
        <fullName evidence="3">SbsA Ig-like domain-containing protein</fullName>
    </recommendedName>
</protein>
<dbReference type="Proteomes" id="UP000285794">
    <property type="component" value="Unassembled WGS sequence"/>
</dbReference>
<proteinExistence type="predicted"/>
<dbReference type="EMBL" id="QQWG01000011">
    <property type="protein sequence ID" value="RRG20728.1"/>
    <property type="molecule type" value="Genomic_DNA"/>
</dbReference>
<evidence type="ECO:0000259" key="3">
    <source>
        <dbReference type="Pfam" id="PF13205"/>
    </source>
</evidence>
<feature type="region of interest" description="Disordered" evidence="2">
    <location>
        <begin position="1"/>
        <end position="23"/>
    </location>
</feature>
<evidence type="ECO:0000313" key="4">
    <source>
        <dbReference type="EMBL" id="RRG20728.1"/>
    </source>
</evidence>
<comment type="caution">
    <text evidence="4">The sequence shown here is derived from an EMBL/GenBank/DDBJ whole genome shotgun (WGS) entry which is preliminary data.</text>
</comment>
<reference evidence="4 5" key="1">
    <citation type="submission" date="2018-07" db="EMBL/GenBank/DDBJ databases">
        <title>Draft genome sequence of Ancylomarina sp. M1P.</title>
        <authorList>
            <person name="Yadav S."/>
            <person name="Villanueva L."/>
            <person name="Damste J.S.S."/>
        </authorList>
    </citation>
    <scope>NUCLEOTIDE SEQUENCE [LARGE SCALE GENOMIC DNA]</scope>
    <source>
        <strain evidence="4 5">M1P</strain>
    </source>
</reference>
<keyword evidence="5" id="KW-1185">Reference proteome</keyword>
<dbReference type="OrthoDB" id="9809989at2"/>
<name>A0A425XZL4_9BACT</name>
<keyword evidence="1" id="KW-0732">Signal</keyword>
<dbReference type="SUPFAM" id="SSF49452">
    <property type="entry name" value="Starch-binding domain-like"/>
    <property type="match status" value="1"/>
</dbReference>
<dbReference type="RefSeq" id="WP_125031132.1">
    <property type="nucleotide sequence ID" value="NZ_JAPXVP010000010.1"/>
</dbReference>
<gene>
    <name evidence="4" type="ORF">DWB61_12000</name>
</gene>
<dbReference type="AlphaFoldDB" id="A0A425XZL4"/>
<dbReference type="GO" id="GO:0030246">
    <property type="term" value="F:carbohydrate binding"/>
    <property type="evidence" value="ECO:0007669"/>
    <property type="project" value="InterPro"/>
</dbReference>
<dbReference type="InterPro" id="IPR032812">
    <property type="entry name" value="SbsA_Ig"/>
</dbReference>